<dbReference type="OrthoDB" id="9814383at2"/>
<name>A0A269TJ27_9BACT</name>
<accession>A0A269TJ27</accession>
<sequence>MRKKYLIISSITLSLGFLITAVACTTENPEPPEKPKKLDPVKIPEIEKGAALFEKSTTDNKPYLQLNTWSYLKFTFSDFYWVFENYWIENSNGRFVEPRPYHYNEEEDSKISVGRFLKKDGWNYESLPSFTGLHDSGETAKRLRNFSEQNSYPNYLKSISLVKNEAELKKALRLNDDDQNKYLSYFKAIENENQKKNKTDLSNEKILEKYLPWSKTLNLDTIKKNMDFSNYDYLFVKDLYSLKGGPHDNIADLSKGVNIDSYGFDLNTKTLKIKFGFDSEIDPCLDCPVNLIEYTGLWKRLNSMFIPIAKNSINSFDMNEWNLELIYQ</sequence>
<dbReference type="AlphaFoldDB" id="A0A269TJ27"/>
<reference evidence="3" key="1">
    <citation type="submission" date="2017-08" db="EMBL/GenBank/DDBJ databases">
        <authorList>
            <person name="Alvarez-Ponce D."/>
            <person name="Weitzman C.L."/>
            <person name="Tillett R.L."/>
            <person name="Sandmeier F.C."/>
            <person name="Tracy C.R."/>
        </authorList>
    </citation>
    <scope>NUCLEOTIDE SEQUENCE [LARGE SCALE GENOMIC DNA]</scope>
    <source>
        <strain evidence="3">723</strain>
    </source>
</reference>
<evidence type="ECO:0008006" key="4">
    <source>
        <dbReference type="Google" id="ProtNLM"/>
    </source>
</evidence>
<organism evidence="2 3">
    <name type="scientific">Mycoplasmopsis agassizii</name>
    <dbReference type="NCBI Taxonomy" id="33922"/>
    <lineage>
        <taxon>Bacteria</taxon>
        <taxon>Bacillati</taxon>
        <taxon>Mycoplasmatota</taxon>
        <taxon>Mycoplasmoidales</taxon>
        <taxon>Metamycoplasmataceae</taxon>
        <taxon>Mycoplasmopsis</taxon>
    </lineage>
</organism>
<dbReference type="EMBL" id="NQNY01000021">
    <property type="protein sequence ID" value="PAK20898.1"/>
    <property type="molecule type" value="Genomic_DNA"/>
</dbReference>
<dbReference type="PROSITE" id="PS51257">
    <property type="entry name" value="PROKAR_LIPOPROTEIN"/>
    <property type="match status" value="1"/>
</dbReference>
<evidence type="ECO:0000313" key="3">
    <source>
        <dbReference type="Proteomes" id="UP000216943"/>
    </source>
</evidence>
<dbReference type="RefSeq" id="WP_095335205.1">
    <property type="nucleotide sequence ID" value="NZ_NQNY01000021.1"/>
</dbReference>
<feature type="signal peptide" evidence="1">
    <location>
        <begin position="1"/>
        <end position="23"/>
    </location>
</feature>
<dbReference type="Proteomes" id="UP000216943">
    <property type="component" value="Unassembled WGS sequence"/>
</dbReference>
<proteinExistence type="predicted"/>
<feature type="chain" id="PRO_5012944483" description="Lipoprotein" evidence="1">
    <location>
        <begin position="24"/>
        <end position="328"/>
    </location>
</feature>
<protein>
    <recommendedName>
        <fullName evidence="4">Lipoprotein</fullName>
    </recommendedName>
</protein>
<evidence type="ECO:0000313" key="2">
    <source>
        <dbReference type="EMBL" id="PAK20898.1"/>
    </source>
</evidence>
<gene>
    <name evidence="2" type="ORF">CJJ23_04795</name>
</gene>
<comment type="caution">
    <text evidence="2">The sequence shown here is derived from an EMBL/GenBank/DDBJ whole genome shotgun (WGS) entry which is preliminary data.</text>
</comment>
<keyword evidence="1" id="KW-0732">Signal</keyword>
<evidence type="ECO:0000256" key="1">
    <source>
        <dbReference type="SAM" id="SignalP"/>
    </source>
</evidence>